<name>A0A0E4BVX6_9BRAD</name>
<gene>
    <name evidence="1" type="ORF">NK6_8324</name>
</gene>
<reference evidence="1 2" key="1">
    <citation type="submission" date="2014-11" db="EMBL/GenBank/DDBJ databases">
        <title>Symbiosis island explosion on the genome of extra-slow-growing strains of soybean bradyrhizobia with massive insertion sequences.</title>
        <authorList>
            <person name="Iida T."/>
            <person name="Minamisawa K."/>
        </authorList>
    </citation>
    <scope>NUCLEOTIDE SEQUENCE [LARGE SCALE GENOMIC DNA]</scope>
    <source>
        <strain evidence="1 2">NK6</strain>
    </source>
</reference>
<dbReference type="RefSeq" id="WP_171901259.1">
    <property type="nucleotide sequence ID" value="NZ_JAFCKD010000022.1"/>
</dbReference>
<dbReference type="AlphaFoldDB" id="A0A0E4BVX6"/>
<evidence type="ECO:0000313" key="2">
    <source>
        <dbReference type="Proteomes" id="UP000063308"/>
    </source>
</evidence>
<evidence type="ECO:0000313" key="1">
    <source>
        <dbReference type="EMBL" id="BAR61473.1"/>
    </source>
</evidence>
<organism evidence="1 2">
    <name type="scientific">Bradyrhizobium diazoefficiens</name>
    <dbReference type="NCBI Taxonomy" id="1355477"/>
    <lineage>
        <taxon>Bacteria</taxon>
        <taxon>Pseudomonadati</taxon>
        <taxon>Pseudomonadota</taxon>
        <taxon>Alphaproteobacteria</taxon>
        <taxon>Hyphomicrobiales</taxon>
        <taxon>Nitrobacteraceae</taxon>
        <taxon>Bradyrhizobium</taxon>
    </lineage>
</organism>
<dbReference type="Proteomes" id="UP000063308">
    <property type="component" value="Chromosome"/>
</dbReference>
<sequence>MSRGDELKELASDLSRAVETARRVGLPTTVYLLSMALVEVREAAAAADDGDDDDDSAA</sequence>
<protein>
    <submittedName>
        <fullName evidence="1">Uncharacterized protein</fullName>
    </submittedName>
</protein>
<dbReference type="EMBL" id="AP014685">
    <property type="protein sequence ID" value="BAR61473.1"/>
    <property type="molecule type" value="Genomic_DNA"/>
</dbReference>
<proteinExistence type="predicted"/>
<accession>A0A0E4BVX6</accession>